<reference evidence="2 3" key="1">
    <citation type="submission" date="2018-03" db="EMBL/GenBank/DDBJ databases">
        <title>Characteristics and genome of n-alkane degrading marine bacteria Gordonia iterans isolated from crude oil contaminated in Tae-an, South Korea.</title>
        <authorList>
            <person name="Lee S.-S."/>
            <person name="Kim H."/>
        </authorList>
    </citation>
    <scope>NUCLEOTIDE SEQUENCE [LARGE SCALE GENOMIC DNA]</scope>
    <source>
        <strain evidence="2 3">Co17</strain>
    </source>
</reference>
<dbReference type="AlphaFoldDB" id="A0A2S0KFS4"/>
<dbReference type="NCBIfam" id="TIGR02611">
    <property type="entry name" value="TIGR02611 family protein"/>
    <property type="match status" value="1"/>
</dbReference>
<dbReference type="InterPro" id="IPR019099">
    <property type="entry name" value="Uncharacterised_PGPGW_TM"/>
</dbReference>
<accession>A0A2S0KFS4</accession>
<organism evidence="2 3">
    <name type="scientific">Gordonia iterans</name>
    <dbReference type="NCBI Taxonomy" id="1004901"/>
    <lineage>
        <taxon>Bacteria</taxon>
        <taxon>Bacillati</taxon>
        <taxon>Actinomycetota</taxon>
        <taxon>Actinomycetes</taxon>
        <taxon>Mycobacteriales</taxon>
        <taxon>Gordoniaceae</taxon>
        <taxon>Gordonia</taxon>
    </lineage>
</organism>
<gene>
    <name evidence="2" type="ORF">C6V83_09965</name>
</gene>
<protein>
    <submittedName>
        <fullName evidence="2">TIGR02611 family protein</fullName>
    </submittedName>
</protein>
<proteinExistence type="predicted"/>
<keyword evidence="3" id="KW-1185">Reference proteome</keyword>
<evidence type="ECO:0000313" key="3">
    <source>
        <dbReference type="Proteomes" id="UP000239814"/>
    </source>
</evidence>
<keyword evidence="1" id="KW-0472">Membrane</keyword>
<keyword evidence="1" id="KW-0812">Transmembrane</keyword>
<evidence type="ECO:0000313" key="2">
    <source>
        <dbReference type="EMBL" id="AVM00548.1"/>
    </source>
</evidence>
<dbReference type="InterPro" id="IPR013434">
    <property type="entry name" value="CHP02611"/>
</dbReference>
<dbReference type="Pfam" id="PF09656">
    <property type="entry name" value="PGPGW"/>
    <property type="match status" value="1"/>
</dbReference>
<feature type="transmembrane region" description="Helical" evidence="1">
    <location>
        <begin position="32"/>
        <end position="52"/>
    </location>
</feature>
<dbReference type="KEGG" id="git:C6V83_09965"/>
<dbReference type="EMBL" id="CP027433">
    <property type="protein sequence ID" value="AVM00548.1"/>
    <property type="molecule type" value="Genomic_DNA"/>
</dbReference>
<evidence type="ECO:0000256" key="1">
    <source>
        <dbReference type="SAM" id="Phobius"/>
    </source>
</evidence>
<dbReference type="Proteomes" id="UP000239814">
    <property type="component" value="Chromosome"/>
</dbReference>
<feature type="transmembrane region" description="Helical" evidence="1">
    <location>
        <begin position="58"/>
        <end position="77"/>
    </location>
</feature>
<name>A0A2S0KFS4_9ACTN</name>
<sequence>MVVHERSRRLRWKIWARRKRYAIRRNPRLDRLYRAAVAVVGTVMILAGMVMVPLPTPGFGWILIFLGLGVLSTEFTWAKWLTGHVRRGYDAVRHWFARQSANERIGMVTALAVVVVTALWLSGSLGTAGGWVGYDSAWLSGPFRR</sequence>
<keyword evidence="1" id="KW-1133">Transmembrane helix</keyword>
<feature type="transmembrane region" description="Helical" evidence="1">
    <location>
        <begin position="108"/>
        <end position="134"/>
    </location>
</feature>